<dbReference type="InterPro" id="IPR036691">
    <property type="entry name" value="Endo/exonu/phosph_ase_sf"/>
</dbReference>
<dbReference type="EMBL" id="LN835303">
    <property type="protein sequence ID" value="CRG99763.1"/>
    <property type="molecule type" value="Genomic_DNA"/>
</dbReference>
<dbReference type="GO" id="GO:0005739">
    <property type="term" value="C:mitochondrion"/>
    <property type="evidence" value="ECO:0007669"/>
    <property type="project" value="TreeGrafter"/>
</dbReference>
<dbReference type="InterPro" id="IPR005135">
    <property type="entry name" value="Endo/exonuclease/phosphatase"/>
</dbReference>
<reference evidence="4 5" key="1">
    <citation type="submission" date="2015-04" db="EMBL/GenBank/DDBJ databases">
        <authorList>
            <consortium name="Pathogen Informatics"/>
        </authorList>
    </citation>
    <scope>NUCLEOTIDE SEQUENCE [LARGE SCALE GENOMIC DNA]</scope>
    <source>
        <strain evidence="4 5">SGS1</strain>
    </source>
</reference>
<dbReference type="InterPro" id="IPR050410">
    <property type="entry name" value="CCR4/nocturin_mRNA_transcr"/>
</dbReference>
<evidence type="ECO:0000313" key="4">
    <source>
        <dbReference type="EMBL" id="CRG99763.1"/>
    </source>
</evidence>
<sequence>MTWINLISSFIIVLFLLEKKKSMLCLSFKHKIVRYILEARLNKQQKEQNRYMKNKFLFRKRLIFMLSKKYYNLISKSNQSSVSIEINKNKNFNFSKKLFEKYLIPVNYFPLYLKNCIFSYCNKKDIEIVKMSNINESKCKISIEEITAKSQQTEYDENISNENNNISNDTLNNIKETNSNNESNNVKCKKDALNEDKRDITKKRTNNFLDHLIESKDISINSSNKKLLINDADICKNDTSTTNKKLNDDKNYKIHNIQELENMRKSSNFFKLNSTENDEFNIELYFDHKELKFLRKKEENLKSLINRLILNLKKLEKKKKQLNKKKNKSKEQAEDLTNKTVCSIQFYDNENNLIDENIILKDIVDKLNYVIINNLKISIFKDLYDLKQIYVSMDVYNNHPIIPVNLPLNEINNYIYYWIDAKNKNVVKSYELFYVPNKDDISKKIQLVIYDKKNPFFFYVTGQIQVNQNEFEKELIIKEKRYINFKKLYDDNKNIIRIMSYNILAPIYTNTKYAMEYMFKNIDSCYLKTNYRSHLLIYDINYDFDIISLQEVSEYLHSNLFSVYLYENFYSCYKPKNNYGNDGCSLFVNKKKFSLIEYRNYEFNEVIKKKELKDVYDVFMSLSENLEEIINGIKTVFQIGIYLHRNTQCIFIIANTHFYFHSLADHIRAMQSYSILYILHKLKNECEEKYSKNVYIILNGDFNTTFDSDVFHFFEGKDITSNSEIWKNAKLFKKEFDDLNKYPKLFDIKNADTSQDITGPYLSRKKFLSLRSAYKKEDIPYTNWNNNFIEVLDHIFLSPDIKVRKILKGIDQNDFSKYKGLVSPIHPSDHLPVAAEIEI</sequence>
<keyword evidence="2" id="KW-0732">Signal</keyword>
<keyword evidence="4" id="KW-0540">Nuclease</keyword>
<dbReference type="Proteomes" id="UP000220158">
    <property type="component" value="Chromosome 8"/>
</dbReference>
<evidence type="ECO:0000256" key="2">
    <source>
        <dbReference type="SAM" id="SignalP"/>
    </source>
</evidence>
<dbReference type="PANTHER" id="PTHR12121">
    <property type="entry name" value="CARBON CATABOLITE REPRESSOR PROTEIN 4"/>
    <property type="match status" value="1"/>
</dbReference>
<accession>A0A1J1H5D3</accession>
<feature type="coiled-coil region" evidence="1">
    <location>
        <begin position="291"/>
        <end position="339"/>
    </location>
</feature>
<dbReference type="VEuPathDB" id="PlasmoDB:PRELSG_0818900"/>
<dbReference type="KEGG" id="prel:PRELSG_0818900"/>
<keyword evidence="4" id="KW-0378">Hydrolase</keyword>
<keyword evidence="1" id="KW-0175">Coiled coil</keyword>
<dbReference type="OrthoDB" id="412787at2759"/>
<keyword evidence="4" id="KW-0269">Exonuclease</keyword>
<keyword evidence="4" id="KW-0255">Endonuclease</keyword>
<keyword evidence="5" id="KW-1185">Reference proteome</keyword>
<feature type="chain" id="PRO_5009618964" evidence="2">
    <location>
        <begin position="23"/>
        <end position="839"/>
    </location>
</feature>
<dbReference type="GO" id="GO:0000175">
    <property type="term" value="F:3'-5'-RNA exonuclease activity"/>
    <property type="evidence" value="ECO:0007669"/>
    <property type="project" value="TreeGrafter"/>
</dbReference>
<name>A0A1J1H5D3_PLARL</name>
<protein>
    <submittedName>
        <fullName evidence="4">Endonuclease/exonuclease/phosphatase family protein, putative</fullName>
    </submittedName>
</protein>
<gene>
    <name evidence="4" type="ORF">PRELSG_0818900</name>
</gene>
<dbReference type="PANTHER" id="PTHR12121:SF37">
    <property type="entry name" value="2',5'-PHOSPHODIESTERASE 12"/>
    <property type="match status" value="1"/>
</dbReference>
<proteinExistence type="predicted"/>
<dbReference type="RefSeq" id="XP_028532768.1">
    <property type="nucleotide sequence ID" value="XM_028676261.1"/>
</dbReference>
<feature type="signal peptide" evidence="2">
    <location>
        <begin position="1"/>
        <end position="22"/>
    </location>
</feature>
<dbReference type="GeneID" id="39735865"/>
<dbReference type="OMA" id="YTNWNNN"/>
<dbReference type="AlphaFoldDB" id="A0A1J1H5D3"/>
<dbReference type="Gene3D" id="3.60.10.10">
    <property type="entry name" value="Endonuclease/exonuclease/phosphatase"/>
    <property type="match status" value="1"/>
</dbReference>
<dbReference type="Pfam" id="PF03372">
    <property type="entry name" value="Exo_endo_phos"/>
    <property type="match status" value="1"/>
</dbReference>
<dbReference type="GO" id="GO:0000288">
    <property type="term" value="P:nuclear-transcribed mRNA catabolic process, deadenylation-dependent decay"/>
    <property type="evidence" value="ECO:0007669"/>
    <property type="project" value="TreeGrafter"/>
</dbReference>
<evidence type="ECO:0000256" key="1">
    <source>
        <dbReference type="SAM" id="Coils"/>
    </source>
</evidence>
<evidence type="ECO:0000259" key="3">
    <source>
        <dbReference type="Pfam" id="PF03372"/>
    </source>
</evidence>
<dbReference type="SUPFAM" id="SSF56219">
    <property type="entry name" value="DNase I-like"/>
    <property type="match status" value="1"/>
</dbReference>
<evidence type="ECO:0000313" key="5">
    <source>
        <dbReference type="Proteomes" id="UP000220158"/>
    </source>
</evidence>
<feature type="domain" description="Endonuclease/exonuclease/phosphatase" evidence="3">
    <location>
        <begin position="530"/>
        <end position="830"/>
    </location>
</feature>
<dbReference type="GO" id="GO:0004519">
    <property type="term" value="F:endonuclease activity"/>
    <property type="evidence" value="ECO:0007669"/>
    <property type="project" value="UniProtKB-KW"/>
</dbReference>
<organism evidence="4 5">
    <name type="scientific">Plasmodium relictum</name>
    <dbReference type="NCBI Taxonomy" id="85471"/>
    <lineage>
        <taxon>Eukaryota</taxon>
        <taxon>Sar</taxon>
        <taxon>Alveolata</taxon>
        <taxon>Apicomplexa</taxon>
        <taxon>Aconoidasida</taxon>
        <taxon>Haemosporida</taxon>
        <taxon>Plasmodiidae</taxon>
        <taxon>Plasmodium</taxon>
        <taxon>Plasmodium (Haemamoeba)</taxon>
    </lineage>
</organism>